<dbReference type="HAMAP" id="MF_00125">
    <property type="entry name" value="HisZ"/>
    <property type="match status" value="1"/>
</dbReference>
<dbReference type="PROSITE" id="PS50862">
    <property type="entry name" value="AA_TRNA_LIGASE_II"/>
    <property type="match status" value="1"/>
</dbReference>
<dbReference type="GO" id="GO:0006427">
    <property type="term" value="P:histidyl-tRNA aminoacylation"/>
    <property type="evidence" value="ECO:0007669"/>
    <property type="project" value="TreeGrafter"/>
</dbReference>
<dbReference type="EMBL" id="RBIG01000001">
    <property type="protein sequence ID" value="RKQ72827.1"/>
    <property type="molecule type" value="Genomic_DNA"/>
</dbReference>
<dbReference type="InterPro" id="IPR045864">
    <property type="entry name" value="aa-tRNA-synth_II/BPL/LPL"/>
</dbReference>
<keyword evidence="12" id="KW-0328">Glycosyltransferase</keyword>
<sequence>MTAQNAGDTGPRALLPNGLRDVLPPEAAQESEAVRTLLDYMRGYGYQLVKPPLVEFEASLLDGASPKMGTRIFRVMDPVSQRMMGVRADMTMQIARIATTRLANAARPLRLSYAGEVLRVLGSQLSPERQFVQVGAELIGSPSAAADAEICVMALEALAAVGVRNASIDLMMPTLVPAVCAAAGLDAPGISRIRAALDRKDAAEVAAVGGTVGSVLAELLQASGPVNRAFEKLASLDLPPAGQEVLARLRQVVDLMRAARPDVTITVDPVENRGFEYHTGISFSLFARGIRGELGRGGRYLAGASREPATGYTLYMDTVMRALPALENGRRLFLPYGTPRAEAVRLAGEGWTVVTGLEPAADSQAEARRLACSHWLHGDSISPVAS</sequence>
<dbReference type="GO" id="GO:0000105">
    <property type="term" value="P:L-histidine biosynthetic process"/>
    <property type="evidence" value="ECO:0007669"/>
    <property type="project" value="UniProtKB-UniRule"/>
</dbReference>
<feature type="domain" description="Aminoacyl-transfer RNA synthetases class-II family profile" evidence="11">
    <location>
        <begin position="35"/>
        <end position="359"/>
    </location>
</feature>
<evidence type="ECO:0000256" key="10">
    <source>
        <dbReference type="PIRSR" id="PIRSR001549-1"/>
    </source>
</evidence>
<comment type="miscellaneous">
    <text evidence="9">This function is generally fulfilled by the C-terminal part of HisG, which is missing in some bacteria such as this one.</text>
</comment>
<name>A0A420WP82_9PROT</name>
<dbReference type="SUPFAM" id="SSF55681">
    <property type="entry name" value="Class II aaRS and biotin synthetases"/>
    <property type="match status" value="1"/>
</dbReference>
<feature type="binding site" evidence="10">
    <location>
        <position position="133"/>
    </location>
    <ligand>
        <name>L-histidine</name>
        <dbReference type="ChEBI" id="CHEBI:57595"/>
    </ligand>
</feature>
<feature type="binding site" evidence="10">
    <location>
        <position position="137"/>
    </location>
    <ligand>
        <name>L-histidine</name>
        <dbReference type="ChEBI" id="CHEBI:57595"/>
    </ligand>
</feature>
<dbReference type="GO" id="GO:0016757">
    <property type="term" value="F:glycosyltransferase activity"/>
    <property type="evidence" value="ECO:0007669"/>
    <property type="project" value="UniProtKB-KW"/>
</dbReference>
<evidence type="ECO:0000259" key="11">
    <source>
        <dbReference type="PROSITE" id="PS50862"/>
    </source>
</evidence>
<comment type="subunit">
    <text evidence="4 9">Heteromultimer composed of HisG and HisZ subunits.</text>
</comment>
<feature type="binding site" evidence="10">
    <location>
        <begin position="89"/>
        <end position="91"/>
    </location>
    <ligand>
        <name>L-histidine</name>
        <dbReference type="ChEBI" id="CHEBI:57595"/>
    </ligand>
</feature>
<comment type="function">
    <text evidence="8 9">Required for the first step of histidine biosynthesis. May allow the feedback regulation of ATP phosphoribosyltransferase activity by histidine.</text>
</comment>
<dbReference type="PANTHER" id="PTHR43707">
    <property type="entry name" value="HISTIDYL-TRNA SYNTHETASE"/>
    <property type="match status" value="1"/>
</dbReference>
<proteinExistence type="inferred from homology"/>
<comment type="pathway">
    <text evidence="2 9">Amino-acid biosynthesis; L-histidine biosynthesis; L-histidine from 5-phospho-alpha-D-ribose 1-diphosphate: step 1/9.</text>
</comment>
<dbReference type="GO" id="GO:0004821">
    <property type="term" value="F:histidine-tRNA ligase activity"/>
    <property type="evidence" value="ECO:0007669"/>
    <property type="project" value="TreeGrafter"/>
</dbReference>
<keyword evidence="9" id="KW-0368">Histidine biosynthesis</keyword>
<keyword evidence="12" id="KW-0808">Transferase</keyword>
<evidence type="ECO:0000256" key="2">
    <source>
        <dbReference type="ARBA" id="ARBA00004667"/>
    </source>
</evidence>
<evidence type="ECO:0000256" key="5">
    <source>
        <dbReference type="ARBA" id="ARBA00011738"/>
    </source>
</evidence>
<evidence type="ECO:0000256" key="1">
    <source>
        <dbReference type="ARBA" id="ARBA00004496"/>
    </source>
</evidence>
<accession>A0A420WP82</accession>
<dbReference type="AlphaFoldDB" id="A0A420WP82"/>
<comment type="subunit">
    <text evidence="5">Homodimer.</text>
</comment>
<dbReference type="Proteomes" id="UP000277424">
    <property type="component" value="Unassembled WGS sequence"/>
</dbReference>
<feature type="binding site" evidence="10">
    <location>
        <position position="119"/>
    </location>
    <ligand>
        <name>L-histidine</name>
        <dbReference type="ChEBI" id="CHEBI:57595"/>
    </ligand>
</feature>
<evidence type="ECO:0000256" key="9">
    <source>
        <dbReference type="HAMAP-Rule" id="MF_00125"/>
    </source>
</evidence>
<protein>
    <recommendedName>
        <fullName evidence="6 9">ATP phosphoribosyltransferase regulatory subunit</fullName>
    </recommendedName>
</protein>
<dbReference type="InterPro" id="IPR004516">
    <property type="entry name" value="HisRS/HisZ"/>
</dbReference>
<evidence type="ECO:0000256" key="6">
    <source>
        <dbReference type="ARBA" id="ARBA00020397"/>
    </source>
</evidence>
<dbReference type="PANTHER" id="PTHR43707:SF1">
    <property type="entry name" value="HISTIDINE--TRNA LIGASE, MITOCHONDRIAL-RELATED"/>
    <property type="match status" value="1"/>
</dbReference>
<dbReference type="InterPro" id="IPR041715">
    <property type="entry name" value="HisRS-like_core"/>
</dbReference>
<dbReference type="GO" id="GO:0005737">
    <property type="term" value="C:cytoplasm"/>
    <property type="evidence" value="ECO:0007669"/>
    <property type="project" value="UniProtKB-SubCell"/>
</dbReference>
<comment type="subcellular location">
    <subcellularLocation>
        <location evidence="1 9">Cytoplasm</location>
    </subcellularLocation>
</comment>
<evidence type="ECO:0000256" key="3">
    <source>
        <dbReference type="ARBA" id="ARBA00005539"/>
    </source>
</evidence>
<dbReference type="InterPro" id="IPR004517">
    <property type="entry name" value="HisZ"/>
</dbReference>
<evidence type="ECO:0000256" key="7">
    <source>
        <dbReference type="ARBA" id="ARBA00022490"/>
    </source>
</evidence>
<dbReference type="PIRSF" id="PIRSF001549">
    <property type="entry name" value="His-tRNA_synth"/>
    <property type="match status" value="1"/>
</dbReference>
<comment type="caution">
    <text evidence="12">The sequence shown here is derived from an EMBL/GenBank/DDBJ whole genome shotgun (WGS) entry which is preliminary data.</text>
</comment>
<feature type="binding site" evidence="10">
    <location>
        <position position="273"/>
    </location>
    <ligand>
        <name>L-histidine</name>
        <dbReference type="ChEBI" id="CHEBI:57595"/>
    </ligand>
</feature>
<keyword evidence="9" id="KW-0028">Amino-acid biosynthesis</keyword>
<dbReference type="RefSeq" id="WP_121217435.1">
    <property type="nucleotide sequence ID" value="NZ_RBIG01000001.1"/>
</dbReference>
<evidence type="ECO:0000256" key="8">
    <source>
        <dbReference type="ARBA" id="ARBA00025246"/>
    </source>
</evidence>
<dbReference type="Pfam" id="PF13393">
    <property type="entry name" value="tRNA-synt_His"/>
    <property type="match status" value="1"/>
</dbReference>
<dbReference type="Gene3D" id="3.30.930.10">
    <property type="entry name" value="Bira Bifunctional Protein, Domain 2"/>
    <property type="match status" value="1"/>
</dbReference>
<evidence type="ECO:0000313" key="13">
    <source>
        <dbReference type="Proteomes" id="UP000277424"/>
    </source>
</evidence>
<reference evidence="12 13" key="1">
    <citation type="submission" date="2018-10" db="EMBL/GenBank/DDBJ databases">
        <title>Comparative analysis of microorganisms from saline springs in Andes Mountain Range, Colombia.</title>
        <authorList>
            <person name="Rubin E."/>
        </authorList>
    </citation>
    <scope>NUCLEOTIDE SEQUENCE [LARGE SCALE GENOMIC DNA]</scope>
    <source>
        <strain evidence="12 13">USBA 36</strain>
    </source>
</reference>
<dbReference type="UniPathway" id="UPA00031">
    <property type="reaction ID" value="UER00006"/>
</dbReference>
<keyword evidence="7 9" id="KW-0963">Cytoplasm</keyword>
<comment type="similarity">
    <text evidence="3 9">Belongs to the class-II aminoacyl-tRNA synthetase family. HisZ subfamily.</text>
</comment>
<evidence type="ECO:0000313" key="12">
    <source>
        <dbReference type="EMBL" id="RKQ72827.1"/>
    </source>
</evidence>
<dbReference type="OrthoDB" id="9769617at2"/>
<dbReference type="InterPro" id="IPR006195">
    <property type="entry name" value="aa-tRNA-synth_II"/>
</dbReference>
<organism evidence="12 13">
    <name type="scientific">Oceanibaculum indicum</name>
    <dbReference type="NCBI Taxonomy" id="526216"/>
    <lineage>
        <taxon>Bacteria</taxon>
        <taxon>Pseudomonadati</taxon>
        <taxon>Pseudomonadota</taxon>
        <taxon>Alphaproteobacteria</taxon>
        <taxon>Rhodospirillales</taxon>
        <taxon>Oceanibaculaceae</taxon>
        <taxon>Oceanibaculum</taxon>
    </lineage>
</organism>
<evidence type="ECO:0000256" key="4">
    <source>
        <dbReference type="ARBA" id="ARBA00011496"/>
    </source>
</evidence>
<gene>
    <name evidence="9" type="primary">hisZ</name>
    <name evidence="12" type="ORF">BCL74_0596</name>
</gene>